<evidence type="ECO:0000313" key="8">
    <source>
        <dbReference type="Proteomes" id="UP001183202"/>
    </source>
</evidence>
<dbReference type="SUPFAM" id="SSF50129">
    <property type="entry name" value="GroES-like"/>
    <property type="match status" value="1"/>
</dbReference>
<dbReference type="PROSITE" id="PS00059">
    <property type="entry name" value="ADH_ZINC"/>
    <property type="match status" value="1"/>
</dbReference>
<reference evidence="8" key="1">
    <citation type="submission" date="2023-07" db="EMBL/GenBank/DDBJ databases">
        <title>30 novel species of actinomycetes from the DSMZ collection.</title>
        <authorList>
            <person name="Nouioui I."/>
        </authorList>
    </citation>
    <scope>NUCLEOTIDE SEQUENCE [LARGE SCALE GENOMIC DNA]</scope>
    <source>
        <strain evidence="8">DSM 45834</strain>
    </source>
</reference>
<evidence type="ECO:0000313" key="7">
    <source>
        <dbReference type="EMBL" id="MDT0352124.1"/>
    </source>
</evidence>
<dbReference type="Proteomes" id="UP001183202">
    <property type="component" value="Unassembled WGS sequence"/>
</dbReference>
<comment type="cofactor">
    <cofactor evidence="1 5">
        <name>Zn(2+)</name>
        <dbReference type="ChEBI" id="CHEBI:29105"/>
    </cofactor>
</comment>
<evidence type="ECO:0000256" key="4">
    <source>
        <dbReference type="ARBA" id="ARBA00023002"/>
    </source>
</evidence>
<keyword evidence="4" id="KW-0560">Oxidoreductase</keyword>
<protein>
    <submittedName>
        <fullName evidence="7">Zinc-binding dehydrogenase</fullName>
    </submittedName>
</protein>
<keyword evidence="8" id="KW-1185">Reference proteome</keyword>
<dbReference type="Pfam" id="PF08240">
    <property type="entry name" value="ADH_N"/>
    <property type="match status" value="1"/>
</dbReference>
<organism evidence="7 8">
    <name type="scientific">Pseudonocardia charpentierae</name>
    <dbReference type="NCBI Taxonomy" id="3075545"/>
    <lineage>
        <taxon>Bacteria</taxon>
        <taxon>Bacillati</taxon>
        <taxon>Actinomycetota</taxon>
        <taxon>Actinomycetes</taxon>
        <taxon>Pseudonocardiales</taxon>
        <taxon>Pseudonocardiaceae</taxon>
        <taxon>Pseudonocardia</taxon>
    </lineage>
</organism>
<dbReference type="InterPro" id="IPR011032">
    <property type="entry name" value="GroES-like_sf"/>
</dbReference>
<evidence type="ECO:0000259" key="6">
    <source>
        <dbReference type="SMART" id="SM00829"/>
    </source>
</evidence>
<dbReference type="EMBL" id="JAVREJ010000016">
    <property type="protein sequence ID" value="MDT0352124.1"/>
    <property type="molecule type" value="Genomic_DNA"/>
</dbReference>
<dbReference type="RefSeq" id="WP_311558629.1">
    <property type="nucleotide sequence ID" value="NZ_JAVREJ010000016.1"/>
</dbReference>
<dbReference type="InterPro" id="IPR050129">
    <property type="entry name" value="Zn_alcohol_dh"/>
</dbReference>
<feature type="domain" description="Enoyl reductase (ER)" evidence="6">
    <location>
        <begin position="10"/>
        <end position="350"/>
    </location>
</feature>
<proteinExistence type="inferred from homology"/>
<dbReference type="SMART" id="SM00829">
    <property type="entry name" value="PKS_ER"/>
    <property type="match status" value="1"/>
</dbReference>
<evidence type="ECO:0000256" key="1">
    <source>
        <dbReference type="ARBA" id="ARBA00001947"/>
    </source>
</evidence>
<dbReference type="InterPro" id="IPR020843">
    <property type="entry name" value="ER"/>
</dbReference>
<comment type="caution">
    <text evidence="7">The sequence shown here is derived from an EMBL/GenBank/DDBJ whole genome shotgun (WGS) entry which is preliminary data.</text>
</comment>
<dbReference type="SUPFAM" id="SSF51735">
    <property type="entry name" value="NAD(P)-binding Rossmann-fold domains"/>
    <property type="match status" value="1"/>
</dbReference>
<evidence type="ECO:0000256" key="5">
    <source>
        <dbReference type="RuleBase" id="RU361277"/>
    </source>
</evidence>
<gene>
    <name evidence="7" type="ORF">RM445_21575</name>
</gene>
<dbReference type="InterPro" id="IPR013149">
    <property type="entry name" value="ADH-like_C"/>
</dbReference>
<evidence type="ECO:0000256" key="3">
    <source>
        <dbReference type="ARBA" id="ARBA00022833"/>
    </source>
</evidence>
<keyword evidence="2 5" id="KW-0479">Metal-binding</keyword>
<comment type="similarity">
    <text evidence="5">Belongs to the zinc-containing alcohol dehydrogenase family.</text>
</comment>
<dbReference type="InterPro" id="IPR036291">
    <property type="entry name" value="NAD(P)-bd_dom_sf"/>
</dbReference>
<accession>A0ABU2NFW1</accession>
<dbReference type="InterPro" id="IPR013154">
    <property type="entry name" value="ADH-like_N"/>
</dbReference>
<name>A0ABU2NFW1_9PSEU</name>
<sequence length="352" mass="35735">MRAVVIEAFRDPPRLVAVPDPQPPAHGVVVAVAATGVCRSDWHAWQGHDADVTLPHVPGHELAGTVVAAGADVRHRRVGDLVTTPFVTACGICPECSAGHQQVCRDQTQPGFTGWGSFAEFVALDHADVNLVDLGALADGGALGDEPAVLAAALGCRVATAFRAVTDVAEVRAGEWVAVHGCGGVGLAAIGVAVAAGARVVATDPSPSARALAREFGAEDVVDPTRDDPVAAITDRTGGGAAASFDAVGLPAVCEASIRCLRRRGRHVQIGLLPAAAGRPVVPMDVVVARELQVLGSHGMAAHDYPRLLALVSAGSLPLARLVGRTLPLDAGPDALAEVGTATAAGVTVLRP</sequence>
<dbReference type="PANTHER" id="PTHR43401">
    <property type="entry name" value="L-THREONINE 3-DEHYDROGENASE"/>
    <property type="match status" value="1"/>
</dbReference>
<dbReference type="PANTHER" id="PTHR43401:SF5">
    <property type="entry name" value="ALCOHOL DEHYDROGENASE-RELATED"/>
    <property type="match status" value="1"/>
</dbReference>
<keyword evidence="3 5" id="KW-0862">Zinc</keyword>
<dbReference type="InterPro" id="IPR002328">
    <property type="entry name" value="ADH_Zn_CS"/>
</dbReference>
<evidence type="ECO:0000256" key="2">
    <source>
        <dbReference type="ARBA" id="ARBA00022723"/>
    </source>
</evidence>
<dbReference type="Gene3D" id="3.90.180.10">
    <property type="entry name" value="Medium-chain alcohol dehydrogenases, catalytic domain"/>
    <property type="match status" value="1"/>
</dbReference>
<dbReference type="Pfam" id="PF00107">
    <property type="entry name" value="ADH_zinc_N"/>
    <property type="match status" value="1"/>
</dbReference>